<gene>
    <name evidence="2" type="ORF">EYF80_038165</name>
</gene>
<dbReference type="AlphaFoldDB" id="A0A4Z2GE61"/>
<feature type="compositionally biased region" description="Polar residues" evidence="1">
    <location>
        <begin position="16"/>
        <end position="27"/>
    </location>
</feature>
<comment type="caution">
    <text evidence="2">The sequence shown here is derived from an EMBL/GenBank/DDBJ whole genome shotgun (WGS) entry which is preliminary data.</text>
</comment>
<dbReference type="EMBL" id="SRLO01000575">
    <property type="protein sequence ID" value="TNN51649.1"/>
    <property type="molecule type" value="Genomic_DNA"/>
</dbReference>
<keyword evidence="3" id="KW-1185">Reference proteome</keyword>
<feature type="region of interest" description="Disordered" evidence="1">
    <location>
        <begin position="14"/>
        <end position="63"/>
    </location>
</feature>
<name>A0A4Z2GE61_9TELE</name>
<organism evidence="2 3">
    <name type="scientific">Liparis tanakae</name>
    <name type="common">Tanaka's snailfish</name>
    <dbReference type="NCBI Taxonomy" id="230148"/>
    <lineage>
        <taxon>Eukaryota</taxon>
        <taxon>Metazoa</taxon>
        <taxon>Chordata</taxon>
        <taxon>Craniata</taxon>
        <taxon>Vertebrata</taxon>
        <taxon>Euteleostomi</taxon>
        <taxon>Actinopterygii</taxon>
        <taxon>Neopterygii</taxon>
        <taxon>Teleostei</taxon>
        <taxon>Neoteleostei</taxon>
        <taxon>Acanthomorphata</taxon>
        <taxon>Eupercaria</taxon>
        <taxon>Perciformes</taxon>
        <taxon>Cottioidei</taxon>
        <taxon>Cottales</taxon>
        <taxon>Liparidae</taxon>
        <taxon>Liparis</taxon>
    </lineage>
</organism>
<feature type="compositionally biased region" description="Basic and acidic residues" evidence="1">
    <location>
        <begin position="42"/>
        <end position="60"/>
    </location>
</feature>
<proteinExistence type="predicted"/>
<sequence>MRAFPVLSAGRCQPGCSAQSSLDNGSVSRDPRSKSQACDSALARHAERMGERVRGEETRSNGEPGLDVAIILALNGREYKLQLALKQLDIRPVDGALDV</sequence>
<evidence type="ECO:0000313" key="3">
    <source>
        <dbReference type="Proteomes" id="UP000314294"/>
    </source>
</evidence>
<protein>
    <submittedName>
        <fullName evidence="2">Uncharacterized protein</fullName>
    </submittedName>
</protein>
<reference evidence="2 3" key="1">
    <citation type="submission" date="2019-03" db="EMBL/GenBank/DDBJ databases">
        <title>First draft genome of Liparis tanakae, snailfish: a comprehensive survey of snailfish specific genes.</title>
        <authorList>
            <person name="Kim W."/>
            <person name="Song I."/>
            <person name="Jeong J.-H."/>
            <person name="Kim D."/>
            <person name="Kim S."/>
            <person name="Ryu S."/>
            <person name="Song J.Y."/>
            <person name="Lee S.K."/>
        </authorList>
    </citation>
    <scope>NUCLEOTIDE SEQUENCE [LARGE SCALE GENOMIC DNA]</scope>
    <source>
        <tissue evidence="2">Muscle</tissue>
    </source>
</reference>
<dbReference type="Proteomes" id="UP000314294">
    <property type="component" value="Unassembled WGS sequence"/>
</dbReference>
<evidence type="ECO:0000256" key="1">
    <source>
        <dbReference type="SAM" id="MobiDB-lite"/>
    </source>
</evidence>
<accession>A0A4Z2GE61</accession>
<evidence type="ECO:0000313" key="2">
    <source>
        <dbReference type="EMBL" id="TNN51649.1"/>
    </source>
</evidence>